<evidence type="ECO:0000256" key="1">
    <source>
        <dbReference type="SAM" id="MobiDB-lite"/>
    </source>
</evidence>
<evidence type="ECO:0008006" key="4">
    <source>
        <dbReference type="Google" id="ProtNLM"/>
    </source>
</evidence>
<dbReference type="Proteomes" id="UP001500620">
    <property type="component" value="Unassembled WGS sequence"/>
</dbReference>
<name>A0ABP8DPU2_9ACTN</name>
<evidence type="ECO:0000313" key="2">
    <source>
        <dbReference type="EMBL" id="GAA4261409.1"/>
    </source>
</evidence>
<protein>
    <recommendedName>
        <fullName evidence="4">RNA polymerase sigma-70 region 2 domain-containing protein</fullName>
    </recommendedName>
</protein>
<sequence length="183" mass="20034">MPTHQTKPLIAAVSYDRLIVQIADRKPAAFVALYRLMVRPLFLYSRRRLGDAGAAVLITRAVFVEVWRLASTGRRDDAQAWLRPSRTGGSPNGSARRADRRSRRPPTTSTSQPNCPPCSGRQAPPGSRRRAGGVVGVPQRLTVRAQQGGLAVGEVVLPRERSHNGLRPVQVQPGMVGNRWCSI</sequence>
<evidence type="ECO:0000313" key="3">
    <source>
        <dbReference type="Proteomes" id="UP001500620"/>
    </source>
</evidence>
<feature type="region of interest" description="Disordered" evidence="1">
    <location>
        <begin position="80"/>
        <end position="135"/>
    </location>
</feature>
<accession>A0ABP8DPU2</accession>
<comment type="caution">
    <text evidence="2">The sequence shown here is derived from an EMBL/GenBank/DDBJ whole genome shotgun (WGS) entry which is preliminary data.</text>
</comment>
<dbReference type="SUPFAM" id="SSF88946">
    <property type="entry name" value="Sigma2 domain of RNA polymerase sigma factors"/>
    <property type="match status" value="1"/>
</dbReference>
<reference evidence="3" key="1">
    <citation type="journal article" date="2019" name="Int. J. Syst. Evol. Microbiol.">
        <title>The Global Catalogue of Microorganisms (GCM) 10K type strain sequencing project: providing services to taxonomists for standard genome sequencing and annotation.</title>
        <authorList>
            <consortium name="The Broad Institute Genomics Platform"/>
            <consortium name="The Broad Institute Genome Sequencing Center for Infectious Disease"/>
            <person name="Wu L."/>
            <person name="Ma J."/>
        </authorList>
    </citation>
    <scope>NUCLEOTIDE SEQUENCE [LARGE SCALE GENOMIC DNA]</scope>
    <source>
        <strain evidence="3">JCM 17441</strain>
    </source>
</reference>
<dbReference type="EMBL" id="BAABAT010000045">
    <property type="protein sequence ID" value="GAA4261409.1"/>
    <property type="molecule type" value="Genomic_DNA"/>
</dbReference>
<gene>
    <name evidence="2" type="ORF">GCM10022255_093930</name>
</gene>
<keyword evidence="3" id="KW-1185">Reference proteome</keyword>
<organism evidence="2 3">
    <name type="scientific">Dactylosporangium darangshiense</name>
    <dbReference type="NCBI Taxonomy" id="579108"/>
    <lineage>
        <taxon>Bacteria</taxon>
        <taxon>Bacillati</taxon>
        <taxon>Actinomycetota</taxon>
        <taxon>Actinomycetes</taxon>
        <taxon>Micromonosporales</taxon>
        <taxon>Micromonosporaceae</taxon>
        <taxon>Dactylosporangium</taxon>
    </lineage>
</organism>
<dbReference type="InterPro" id="IPR013325">
    <property type="entry name" value="RNA_pol_sigma_r2"/>
</dbReference>
<proteinExistence type="predicted"/>
<dbReference type="Gene3D" id="1.10.1740.10">
    <property type="match status" value="1"/>
</dbReference>